<evidence type="ECO:0000256" key="3">
    <source>
        <dbReference type="ARBA" id="ARBA00023163"/>
    </source>
</evidence>
<dbReference type="GO" id="GO:0003700">
    <property type="term" value="F:DNA-binding transcription factor activity"/>
    <property type="evidence" value="ECO:0007669"/>
    <property type="project" value="InterPro"/>
</dbReference>
<dbReference type="RefSeq" id="WP_079418251.1">
    <property type="nucleotide sequence ID" value="NZ_MBTG01000037.1"/>
</dbReference>
<dbReference type="EMBL" id="MBTG01000037">
    <property type="protein sequence ID" value="OPH49676.1"/>
    <property type="molecule type" value="Genomic_DNA"/>
</dbReference>
<keyword evidence="1" id="KW-0805">Transcription regulation</keyword>
<dbReference type="InterPro" id="IPR036388">
    <property type="entry name" value="WH-like_DNA-bd_sf"/>
</dbReference>
<feature type="domain" description="HTH marR-type" evidence="4">
    <location>
        <begin position="1"/>
        <end position="136"/>
    </location>
</feature>
<name>A0A1V4HBC6_9BACL</name>
<evidence type="ECO:0000313" key="6">
    <source>
        <dbReference type="Proteomes" id="UP000190626"/>
    </source>
</evidence>
<evidence type="ECO:0000256" key="2">
    <source>
        <dbReference type="ARBA" id="ARBA00023125"/>
    </source>
</evidence>
<comment type="caution">
    <text evidence="5">The sequence shown here is derived from an EMBL/GenBank/DDBJ whole genome shotgun (WGS) entry which is preliminary data.</text>
</comment>
<keyword evidence="6" id="KW-1185">Reference proteome</keyword>
<keyword evidence="3" id="KW-0804">Transcription</keyword>
<organism evidence="5 6">
    <name type="scientific">Paenibacillus ferrarius</name>
    <dbReference type="NCBI Taxonomy" id="1469647"/>
    <lineage>
        <taxon>Bacteria</taxon>
        <taxon>Bacillati</taxon>
        <taxon>Bacillota</taxon>
        <taxon>Bacilli</taxon>
        <taxon>Bacillales</taxon>
        <taxon>Paenibacillaceae</taxon>
        <taxon>Paenibacillus</taxon>
    </lineage>
</organism>
<dbReference type="PANTHER" id="PTHR42756:SF1">
    <property type="entry name" value="TRANSCRIPTIONAL REPRESSOR OF EMRAB OPERON"/>
    <property type="match status" value="1"/>
</dbReference>
<gene>
    <name evidence="5" type="ORF">BC351_36805</name>
</gene>
<reference evidence="6" key="1">
    <citation type="submission" date="2016-07" db="EMBL/GenBank/DDBJ databases">
        <authorList>
            <person name="Florea S."/>
            <person name="Webb J.S."/>
            <person name="Jaromczyk J."/>
            <person name="Schardl C.L."/>
        </authorList>
    </citation>
    <scope>NUCLEOTIDE SEQUENCE [LARGE SCALE GENOMIC DNA]</scope>
    <source>
        <strain evidence="6">CY1</strain>
    </source>
</reference>
<dbReference type="OrthoDB" id="9799663at2"/>
<dbReference type="STRING" id="1469647.BC351_36805"/>
<sequence>MELNNLTGFLVHRTDVKMTNFFTKILKQYEVTPEQWGIINVLDAERATSQKELAEAIDRDQTTVVRMIYSLEKKEIVRRIQNDFDKRSHNLFLSDKGMSLKTKLLPIVTAAHDHVTKNLSKDELQQLHELLSKLYSSVKEE</sequence>
<evidence type="ECO:0000313" key="5">
    <source>
        <dbReference type="EMBL" id="OPH49676.1"/>
    </source>
</evidence>
<dbReference type="PROSITE" id="PS50995">
    <property type="entry name" value="HTH_MARR_2"/>
    <property type="match status" value="1"/>
</dbReference>
<dbReference type="Pfam" id="PF01047">
    <property type="entry name" value="MarR"/>
    <property type="match status" value="1"/>
</dbReference>
<dbReference type="SUPFAM" id="SSF46785">
    <property type="entry name" value="Winged helix' DNA-binding domain"/>
    <property type="match status" value="1"/>
</dbReference>
<evidence type="ECO:0000259" key="4">
    <source>
        <dbReference type="PROSITE" id="PS50995"/>
    </source>
</evidence>
<proteinExistence type="predicted"/>
<accession>A0A1V4HBC6</accession>
<dbReference type="PANTHER" id="PTHR42756">
    <property type="entry name" value="TRANSCRIPTIONAL REGULATOR, MARR"/>
    <property type="match status" value="1"/>
</dbReference>
<dbReference type="AlphaFoldDB" id="A0A1V4HBC6"/>
<dbReference type="Gene3D" id="1.10.10.10">
    <property type="entry name" value="Winged helix-like DNA-binding domain superfamily/Winged helix DNA-binding domain"/>
    <property type="match status" value="1"/>
</dbReference>
<evidence type="ECO:0000256" key="1">
    <source>
        <dbReference type="ARBA" id="ARBA00023015"/>
    </source>
</evidence>
<keyword evidence="2" id="KW-0238">DNA-binding</keyword>
<dbReference type="InterPro" id="IPR000835">
    <property type="entry name" value="HTH_MarR-typ"/>
</dbReference>
<dbReference type="InterPro" id="IPR036390">
    <property type="entry name" value="WH_DNA-bd_sf"/>
</dbReference>
<dbReference type="Proteomes" id="UP000190626">
    <property type="component" value="Unassembled WGS sequence"/>
</dbReference>
<dbReference type="PRINTS" id="PR00598">
    <property type="entry name" value="HTHMARR"/>
</dbReference>
<dbReference type="SMART" id="SM00347">
    <property type="entry name" value="HTH_MARR"/>
    <property type="match status" value="1"/>
</dbReference>
<protein>
    <submittedName>
        <fullName evidence="5">MarR family transcriptional regulator</fullName>
    </submittedName>
</protein>
<dbReference type="GO" id="GO:0003677">
    <property type="term" value="F:DNA binding"/>
    <property type="evidence" value="ECO:0007669"/>
    <property type="project" value="UniProtKB-KW"/>
</dbReference>